<feature type="binding site" evidence="6">
    <location>
        <position position="101"/>
    </location>
    <ligand>
        <name>Zn(2+)</name>
        <dbReference type="ChEBI" id="CHEBI:29105"/>
    </ligand>
</feature>
<comment type="pathway">
    <text evidence="6">Amino-acid biosynthesis; L-methionine biosynthesis via salvage pathway; L-methionine from S-methyl-5-thio-alpha-D-ribose 1-phosphate: step 2/6.</text>
</comment>
<feature type="binding site" evidence="6">
    <location>
        <position position="99"/>
    </location>
    <ligand>
        <name>Zn(2+)</name>
        <dbReference type="ChEBI" id="CHEBI:29105"/>
    </ligand>
</feature>
<evidence type="ECO:0000259" key="7">
    <source>
        <dbReference type="SMART" id="SM01007"/>
    </source>
</evidence>
<organism evidence="8 9">
    <name type="scientific">Gloeobacter kilaueensis (strain ATCC BAA-2537 / CCAP 1431/1 / ULC 316 / JS1)</name>
    <dbReference type="NCBI Taxonomy" id="1183438"/>
    <lineage>
        <taxon>Bacteria</taxon>
        <taxon>Bacillati</taxon>
        <taxon>Cyanobacteriota</taxon>
        <taxon>Cyanophyceae</taxon>
        <taxon>Gloeobacterales</taxon>
        <taxon>Gloeobacteraceae</taxon>
        <taxon>Gloeobacter</taxon>
    </lineage>
</organism>
<keyword evidence="5 6" id="KW-0456">Lyase</keyword>
<dbReference type="GO" id="GO:0046570">
    <property type="term" value="F:methylthioribulose 1-phosphate dehydratase activity"/>
    <property type="evidence" value="ECO:0007669"/>
    <property type="project" value="UniProtKB-UniRule"/>
</dbReference>
<dbReference type="InterPro" id="IPR017714">
    <property type="entry name" value="MethylthioRu-1-P_deHdtase_MtnB"/>
</dbReference>
<dbReference type="AlphaFoldDB" id="U5QID7"/>
<keyword evidence="3 6" id="KW-0862">Zinc</keyword>
<keyword evidence="2 6" id="KW-0479">Metal-binding</keyword>
<keyword evidence="1 6" id="KW-0028">Amino-acid biosynthesis</keyword>
<dbReference type="GO" id="GO:0005737">
    <property type="term" value="C:cytoplasm"/>
    <property type="evidence" value="ECO:0007669"/>
    <property type="project" value="UniProtKB-UniRule"/>
</dbReference>
<dbReference type="HOGENOM" id="CLU_006033_4_1_3"/>
<evidence type="ECO:0000256" key="2">
    <source>
        <dbReference type="ARBA" id="ARBA00022723"/>
    </source>
</evidence>
<dbReference type="InterPro" id="IPR036409">
    <property type="entry name" value="Aldolase_II/adducin_N_sf"/>
</dbReference>
<sequence>MSSEAAHLRDELAALARQFYAAGWMVGTAGNLSARITDDSFWITASGKAKGRLDRQDFLRLDLEGTVLERFYLEDRPSAETAIHRTLYRCFAAARACLHVHSVSNNLVSGLARAGTLHLPPLEMLKGLAVAPAEARLPVFANHDDVNRIAVEIKERFAAQPPAIPALLIAEHGLTVWGNSIAAAATHLELLEFIFQYQLAARGAGLDIPESPLS</sequence>
<comment type="cofactor">
    <cofactor evidence="6">
        <name>Zn(2+)</name>
        <dbReference type="ChEBI" id="CHEBI:29105"/>
    </cofactor>
    <text evidence="6">Binds 1 zinc ion per subunit.</text>
</comment>
<dbReference type="Proteomes" id="UP000017396">
    <property type="component" value="Chromosome"/>
</dbReference>
<proteinExistence type="inferred from homology"/>
<dbReference type="EMBL" id="CP003587">
    <property type="protein sequence ID" value="AGY57415.1"/>
    <property type="molecule type" value="Genomic_DNA"/>
</dbReference>
<comment type="similarity">
    <text evidence="6">Belongs to the aldolase class II family. MtnB subfamily.</text>
</comment>
<protein>
    <recommendedName>
        <fullName evidence="6">Methylthioribulose-1-phosphate dehydratase</fullName>
        <shortName evidence="6">MTRu-1-P dehydratase</shortName>
        <ecNumber evidence="6">4.2.1.109</ecNumber>
    </recommendedName>
</protein>
<accession>U5QID7</accession>
<comment type="catalytic activity">
    <reaction evidence="6">
        <text>5-(methylsulfanyl)-D-ribulose 1-phosphate = 5-methylsulfanyl-2,3-dioxopentyl phosphate + H2O</text>
        <dbReference type="Rhea" id="RHEA:15549"/>
        <dbReference type="ChEBI" id="CHEBI:15377"/>
        <dbReference type="ChEBI" id="CHEBI:58548"/>
        <dbReference type="ChEBI" id="CHEBI:58828"/>
        <dbReference type="EC" id="4.2.1.109"/>
    </reaction>
</comment>
<evidence type="ECO:0000256" key="1">
    <source>
        <dbReference type="ARBA" id="ARBA00022605"/>
    </source>
</evidence>
<dbReference type="EC" id="4.2.1.109" evidence="6"/>
<dbReference type="Pfam" id="PF00596">
    <property type="entry name" value="Aldolase_II"/>
    <property type="match status" value="1"/>
</dbReference>
<evidence type="ECO:0000256" key="4">
    <source>
        <dbReference type="ARBA" id="ARBA00023167"/>
    </source>
</evidence>
<dbReference type="OrthoDB" id="9805559at2"/>
<keyword evidence="9" id="KW-1185">Reference proteome</keyword>
<dbReference type="SUPFAM" id="SSF53639">
    <property type="entry name" value="AraD/HMP-PK domain-like"/>
    <property type="match status" value="1"/>
</dbReference>
<dbReference type="eggNOG" id="COG0235">
    <property type="taxonomic scope" value="Bacteria"/>
</dbReference>
<dbReference type="UniPathway" id="UPA00904">
    <property type="reaction ID" value="UER00875"/>
</dbReference>
<dbReference type="InterPro" id="IPR001303">
    <property type="entry name" value="Aldolase_II/adducin_N"/>
</dbReference>
<feature type="domain" description="Class II aldolase/adducin N-terminal" evidence="7">
    <location>
        <begin position="10"/>
        <end position="199"/>
    </location>
</feature>
<dbReference type="HAMAP" id="MF_01677">
    <property type="entry name" value="Salvage_MtnB"/>
    <property type="match status" value="1"/>
</dbReference>
<dbReference type="STRING" id="1183438.GKIL_1169"/>
<comment type="function">
    <text evidence="6">Catalyzes the dehydration of methylthioribulose-1-phosphate (MTRu-1-P) into 2,3-diketo-5-methylthiopentyl-1-phosphate (DK-MTP-1-P).</text>
</comment>
<gene>
    <name evidence="6 8" type="primary">mtnB</name>
    <name evidence="8" type="ORF">GKIL_1169</name>
</gene>
<dbReference type="GO" id="GO:0019509">
    <property type="term" value="P:L-methionine salvage from methylthioadenosine"/>
    <property type="evidence" value="ECO:0007669"/>
    <property type="project" value="UniProtKB-UniRule"/>
</dbReference>
<dbReference type="PANTHER" id="PTHR10640">
    <property type="entry name" value="METHYLTHIORIBULOSE-1-PHOSPHATE DEHYDRATASE"/>
    <property type="match status" value="1"/>
</dbReference>
<dbReference type="KEGG" id="glj:GKIL_1169"/>
<evidence type="ECO:0000256" key="3">
    <source>
        <dbReference type="ARBA" id="ARBA00022833"/>
    </source>
</evidence>
<evidence type="ECO:0000256" key="5">
    <source>
        <dbReference type="ARBA" id="ARBA00023239"/>
    </source>
</evidence>
<dbReference type="RefSeq" id="WP_023172486.1">
    <property type="nucleotide sequence ID" value="NC_022600.1"/>
</dbReference>
<dbReference type="NCBIfam" id="TIGR03328">
    <property type="entry name" value="salvage_mtnB"/>
    <property type="match status" value="1"/>
</dbReference>
<dbReference type="GO" id="GO:0008270">
    <property type="term" value="F:zinc ion binding"/>
    <property type="evidence" value="ECO:0007669"/>
    <property type="project" value="UniProtKB-UniRule"/>
</dbReference>
<keyword evidence="4 6" id="KW-0486">Methionine biosynthesis</keyword>
<evidence type="ECO:0000313" key="8">
    <source>
        <dbReference type="EMBL" id="AGY57415.1"/>
    </source>
</evidence>
<dbReference type="SMART" id="SM01007">
    <property type="entry name" value="Aldolase_II"/>
    <property type="match status" value="1"/>
</dbReference>
<dbReference type="PANTHER" id="PTHR10640:SF7">
    <property type="entry name" value="METHYLTHIORIBULOSE-1-PHOSPHATE DEHYDRATASE"/>
    <property type="match status" value="1"/>
</dbReference>
<name>U5QID7_GLOK1</name>
<evidence type="ECO:0000313" key="9">
    <source>
        <dbReference type="Proteomes" id="UP000017396"/>
    </source>
</evidence>
<dbReference type="Gene3D" id="3.40.225.10">
    <property type="entry name" value="Class II aldolase/adducin N-terminal domain"/>
    <property type="match status" value="1"/>
</dbReference>
<dbReference type="PATRIC" id="fig|1183438.3.peg.1153"/>
<reference evidence="8 9" key="1">
    <citation type="journal article" date="2013" name="PLoS ONE">
        <title>Cultivation and Complete Genome Sequencing of Gloeobacter kilaueensis sp. nov., from a Lava Cave in Kilauea Caldera, Hawai'i.</title>
        <authorList>
            <person name="Saw J.H."/>
            <person name="Schatz M."/>
            <person name="Brown M.V."/>
            <person name="Kunkel D.D."/>
            <person name="Foster J.S."/>
            <person name="Shick H."/>
            <person name="Christensen S."/>
            <person name="Hou S."/>
            <person name="Wan X."/>
            <person name="Donachie S.P."/>
        </authorList>
    </citation>
    <scope>NUCLEOTIDE SEQUENCE [LARGE SCALE GENOMIC DNA]</scope>
    <source>
        <strain evidence="9">JS</strain>
    </source>
</reference>
<evidence type="ECO:0000256" key="6">
    <source>
        <dbReference type="HAMAP-Rule" id="MF_01677"/>
    </source>
</evidence>